<dbReference type="OrthoDB" id="8922241at2759"/>
<dbReference type="EMBL" id="ML977337">
    <property type="protein sequence ID" value="KAF2110583.1"/>
    <property type="molecule type" value="Genomic_DNA"/>
</dbReference>
<dbReference type="Pfam" id="PF00096">
    <property type="entry name" value="zf-C2H2"/>
    <property type="match status" value="2"/>
</dbReference>
<evidence type="ECO:0000256" key="9">
    <source>
        <dbReference type="PROSITE-ProRule" id="PRU00042"/>
    </source>
</evidence>
<keyword evidence="7" id="KW-0804">Transcription</keyword>
<dbReference type="Gene3D" id="3.30.160.60">
    <property type="entry name" value="Classic Zinc Finger"/>
    <property type="match status" value="1"/>
</dbReference>
<keyword evidence="13" id="KW-1185">Reference proteome</keyword>
<keyword evidence="4 9" id="KW-0863">Zinc-finger</keyword>
<dbReference type="PROSITE" id="PS00028">
    <property type="entry name" value="ZINC_FINGER_C2H2_1"/>
    <property type="match status" value="1"/>
</dbReference>
<dbReference type="InterPro" id="IPR013087">
    <property type="entry name" value="Znf_C2H2_type"/>
</dbReference>
<dbReference type="PANTHER" id="PTHR24409:SF295">
    <property type="entry name" value="AZ2-RELATED"/>
    <property type="match status" value="1"/>
</dbReference>
<feature type="region of interest" description="Disordered" evidence="10">
    <location>
        <begin position="177"/>
        <end position="199"/>
    </location>
</feature>
<dbReference type="SMART" id="SM00355">
    <property type="entry name" value="ZnF_C2H2"/>
    <property type="match status" value="3"/>
</dbReference>
<evidence type="ECO:0000256" key="1">
    <source>
        <dbReference type="ARBA" id="ARBA00004123"/>
    </source>
</evidence>
<dbReference type="GO" id="GO:0000981">
    <property type="term" value="F:DNA-binding transcription factor activity, RNA polymerase II-specific"/>
    <property type="evidence" value="ECO:0007669"/>
    <property type="project" value="TreeGrafter"/>
</dbReference>
<evidence type="ECO:0000313" key="12">
    <source>
        <dbReference type="EMBL" id="KAF2110583.1"/>
    </source>
</evidence>
<evidence type="ECO:0000256" key="6">
    <source>
        <dbReference type="ARBA" id="ARBA00023015"/>
    </source>
</evidence>
<dbReference type="SUPFAM" id="SSF57667">
    <property type="entry name" value="beta-beta-alpha zinc fingers"/>
    <property type="match status" value="1"/>
</dbReference>
<gene>
    <name evidence="12" type="ORF">BDV96DRAFT_195707</name>
</gene>
<evidence type="ECO:0000256" key="2">
    <source>
        <dbReference type="ARBA" id="ARBA00022723"/>
    </source>
</evidence>
<dbReference type="PROSITE" id="PS50157">
    <property type="entry name" value="ZINC_FINGER_C2H2_2"/>
    <property type="match status" value="2"/>
</dbReference>
<reference evidence="12" key="1">
    <citation type="journal article" date="2020" name="Stud. Mycol.">
        <title>101 Dothideomycetes genomes: a test case for predicting lifestyles and emergence of pathogens.</title>
        <authorList>
            <person name="Haridas S."/>
            <person name="Albert R."/>
            <person name="Binder M."/>
            <person name="Bloem J."/>
            <person name="Labutti K."/>
            <person name="Salamov A."/>
            <person name="Andreopoulos B."/>
            <person name="Baker S."/>
            <person name="Barry K."/>
            <person name="Bills G."/>
            <person name="Bluhm B."/>
            <person name="Cannon C."/>
            <person name="Castanera R."/>
            <person name="Culley D."/>
            <person name="Daum C."/>
            <person name="Ezra D."/>
            <person name="Gonzalez J."/>
            <person name="Henrissat B."/>
            <person name="Kuo A."/>
            <person name="Liang C."/>
            <person name="Lipzen A."/>
            <person name="Lutzoni F."/>
            <person name="Magnuson J."/>
            <person name="Mondo S."/>
            <person name="Nolan M."/>
            <person name="Ohm R."/>
            <person name="Pangilinan J."/>
            <person name="Park H.-J."/>
            <person name="Ramirez L."/>
            <person name="Alfaro M."/>
            <person name="Sun H."/>
            <person name="Tritt A."/>
            <person name="Yoshinaga Y."/>
            <person name="Zwiers L.-H."/>
            <person name="Turgeon B."/>
            <person name="Goodwin S."/>
            <person name="Spatafora J."/>
            <person name="Crous P."/>
            <person name="Grigoriev I."/>
        </authorList>
    </citation>
    <scope>NUCLEOTIDE SEQUENCE</scope>
    <source>
        <strain evidence="12">CBS 627.86</strain>
    </source>
</reference>
<feature type="region of interest" description="Disordered" evidence="10">
    <location>
        <begin position="289"/>
        <end position="309"/>
    </location>
</feature>
<evidence type="ECO:0000256" key="8">
    <source>
        <dbReference type="ARBA" id="ARBA00023242"/>
    </source>
</evidence>
<accession>A0A6A5YUL1</accession>
<keyword evidence="8" id="KW-0539">Nucleus</keyword>
<organism evidence="12 13">
    <name type="scientific">Lophiotrema nucula</name>
    <dbReference type="NCBI Taxonomy" id="690887"/>
    <lineage>
        <taxon>Eukaryota</taxon>
        <taxon>Fungi</taxon>
        <taxon>Dikarya</taxon>
        <taxon>Ascomycota</taxon>
        <taxon>Pezizomycotina</taxon>
        <taxon>Dothideomycetes</taxon>
        <taxon>Pleosporomycetidae</taxon>
        <taxon>Pleosporales</taxon>
        <taxon>Lophiotremataceae</taxon>
        <taxon>Lophiotrema</taxon>
    </lineage>
</organism>
<name>A0A6A5YUL1_9PLEO</name>
<dbReference type="FunFam" id="3.30.160.60:FF:000286">
    <property type="entry name" value="Zinc finger protein 770"/>
    <property type="match status" value="1"/>
</dbReference>
<feature type="compositionally biased region" description="Polar residues" evidence="10">
    <location>
        <begin position="296"/>
        <end position="309"/>
    </location>
</feature>
<proteinExistence type="predicted"/>
<sequence>MSSEYPAGYASTSFYEENDDRWTWGSILDDHTEDSPWMVQALTQTTNSEIPNYASTYNTKDVIVSMNDTPSTNITRDVAGHFSSTCPAYTDDVERSMEASDVPGPLGGLSASAFRIADAVVSDGKLGLLPTFDPQVDEYAINNLQAHWQASPDASGNSKELANTARLKEFDVLEFSEDDSFPSSSQETTSTSSSSPENIECGQCGSTFTDRKYYNQHVKIHAKPHHKCSLCGRSFKHTRDLRRHQRTHDIISGPGMQIRTGEFFYCEIPSCVYATRGFARRDNYLRHLRNQHRETSQQGTTASRTSKRL</sequence>
<evidence type="ECO:0000256" key="4">
    <source>
        <dbReference type="ARBA" id="ARBA00022771"/>
    </source>
</evidence>
<dbReference type="GO" id="GO:0000977">
    <property type="term" value="F:RNA polymerase II transcription regulatory region sequence-specific DNA binding"/>
    <property type="evidence" value="ECO:0007669"/>
    <property type="project" value="TreeGrafter"/>
</dbReference>
<dbReference type="GO" id="GO:0005634">
    <property type="term" value="C:nucleus"/>
    <property type="evidence" value="ECO:0007669"/>
    <property type="project" value="UniProtKB-SubCell"/>
</dbReference>
<evidence type="ECO:0000256" key="5">
    <source>
        <dbReference type="ARBA" id="ARBA00022833"/>
    </source>
</evidence>
<dbReference type="GO" id="GO:0008270">
    <property type="term" value="F:zinc ion binding"/>
    <property type="evidence" value="ECO:0007669"/>
    <property type="project" value="UniProtKB-KW"/>
</dbReference>
<feature type="domain" description="C2H2-type" evidence="11">
    <location>
        <begin position="226"/>
        <end position="248"/>
    </location>
</feature>
<feature type="domain" description="C2H2-type" evidence="11">
    <location>
        <begin position="199"/>
        <end position="226"/>
    </location>
</feature>
<evidence type="ECO:0000256" key="3">
    <source>
        <dbReference type="ARBA" id="ARBA00022737"/>
    </source>
</evidence>
<evidence type="ECO:0000256" key="7">
    <source>
        <dbReference type="ARBA" id="ARBA00023163"/>
    </source>
</evidence>
<dbReference type="PANTHER" id="PTHR24409">
    <property type="entry name" value="ZINC FINGER PROTEIN 142"/>
    <property type="match status" value="1"/>
</dbReference>
<feature type="compositionally biased region" description="Low complexity" evidence="10">
    <location>
        <begin position="181"/>
        <end position="195"/>
    </location>
</feature>
<protein>
    <recommendedName>
        <fullName evidence="11">C2H2-type domain-containing protein</fullName>
    </recommendedName>
</protein>
<evidence type="ECO:0000259" key="11">
    <source>
        <dbReference type="PROSITE" id="PS50157"/>
    </source>
</evidence>
<keyword evidence="3" id="KW-0677">Repeat</keyword>
<keyword evidence="2" id="KW-0479">Metal-binding</keyword>
<evidence type="ECO:0000313" key="13">
    <source>
        <dbReference type="Proteomes" id="UP000799770"/>
    </source>
</evidence>
<dbReference type="InterPro" id="IPR036236">
    <property type="entry name" value="Znf_C2H2_sf"/>
</dbReference>
<comment type="subcellular location">
    <subcellularLocation>
        <location evidence="1">Nucleus</location>
    </subcellularLocation>
</comment>
<keyword evidence="5" id="KW-0862">Zinc</keyword>
<keyword evidence="6" id="KW-0805">Transcription regulation</keyword>
<dbReference type="AlphaFoldDB" id="A0A6A5YUL1"/>
<dbReference type="Proteomes" id="UP000799770">
    <property type="component" value="Unassembled WGS sequence"/>
</dbReference>
<evidence type="ECO:0000256" key="10">
    <source>
        <dbReference type="SAM" id="MobiDB-lite"/>
    </source>
</evidence>